<evidence type="ECO:0000313" key="3">
    <source>
        <dbReference type="Proteomes" id="UP000435837"/>
    </source>
</evidence>
<dbReference type="AlphaFoldDB" id="A0A640S9C3"/>
<dbReference type="EMBL" id="CP108473">
    <property type="protein sequence ID" value="WUS22112.1"/>
    <property type="molecule type" value="Genomic_DNA"/>
</dbReference>
<proteinExistence type="predicted"/>
<protein>
    <submittedName>
        <fullName evidence="1">Uncharacterized protein</fullName>
    </submittedName>
</protein>
<keyword evidence="4" id="KW-1185">Reference proteome</keyword>
<dbReference type="RefSeq" id="WP_159475465.1">
    <property type="nucleotide sequence ID" value="NZ_BAAATH010000058.1"/>
</dbReference>
<reference evidence="2" key="2">
    <citation type="submission" date="2022-10" db="EMBL/GenBank/DDBJ databases">
        <title>The complete genomes of actinobacterial strains from the NBC collection.</title>
        <authorList>
            <person name="Joergensen T.S."/>
            <person name="Alvarez Arevalo M."/>
            <person name="Sterndorff E.B."/>
            <person name="Faurdal D."/>
            <person name="Vuksanovic O."/>
            <person name="Mourched A.-S."/>
            <person name="Charusanti P."/>
            <person name="Shaw S."/>
            <person name="Blin K."/>
            <person name="Weber T."/>
        </authorList>
    </citation>
    <scope>NUCLEOTIDE SEQUENCE</scope>
    <source>
        <strain evidence="2">NBC_01256</strain>
    </source>
</reference>
<dbReference type="OrthoDB" id="9781030at2"/>
<reference evidence="1 3" key="1">
    <citation type="submission" date="2019-12" db="EMBL/GenBank/DDBJ databases">
        <title>Whole genome shotgun sequence of Streptomyces caniferus NBRC 15389.</title>
        <authorList>
            <person name="Ichikawa N."/>
            <person name="Kimura A."/>
            <person name="Kitahashi Y."/>
            <person name="Komaki H."/>
            <person name="Tamura T."/>
        </authorList>
    </citation>
    <scope>NUCLEOTIDE SEQUENCE [LARGE SCALE GENOMIC DNA]</scope>
    <source>
        <strain evidence="1 3">NBRC 15389</strain>
    </source>
</reference>
<accession>A0A640S9C3</accession>
<evidence type="ECO:0000313" key="1">
    <source>
        <dbReference type="EMBL" id="GFE07016.1"/>
    </source>
</evidence>
<dbReference type="EMBL" id="BLIN01000003">
    <property type="protein sequence ID" value="GFE07016.1"/>
    <property type="molecule type" value="Genomic_DNA"/>
</dbReference>
<gene>
    <name evidence="2" type="ORF">OG727_07295</name>
    <name evidence="1" type="ORF">Scani_32840</name>
</gene>
<evidence type="ECO:0000313" key="2">
    <source>
        <dbReference type="EMBL" id="WUS22112.1"/>
    </source>
</evidence>
<organism evidence="1 3">
    <name type="scientific">Streptomyces caniferus</name>
    <dbReference type="NCBI Taxonomy" id="285557"/>
    <lineage>
        <taxon>Bacteria</taxon>
        <taxon>Bacillati</taxon>
        <taxon>Actinomycetota</taxon>
        <taxon>Actinomycetes</taxon>
        <taxon>Kitasatosporales</taxon>
        <taxon>Streptomycetaceae</taxon>
        <taxon>Streptomyces</taxon>
    </lineage>
</organism>
<name>A0A640S9C3_9ACTN</name>
<sequence>MRPLVSIGGRGLATINSLIKNLSSLAPGSVRSLLTTVLEQLKGGQRKALLALIIGVAVALWSG</sequence>
<evidence type="ECO:0000313" key="4">
    <source>
        <dbReference type="Proteomes" id="UP001432292"/>
    </source>
</evidence>
<dbReference type="Proteomes" id="UP000435837">
    <property type="component" value="Unassembled WGS sequence"/>
</dbReference>
<dbReference type="Proteomes" id="UP001432292">
    <property type="component" value="Chromosome"/>
</dbReference>